<gene>
    <name evidence="2" type="ORF">ETSY2_28825</name>
</gene>
<dbReference type="Proteomes" id="UP000019140">
    <property type="component" value="Unassembled WGS sequence"/>
</dbReference>
<evidence type="ECO:0000259" key="1">
    <source>
        <dbReference type="Pfam" id="PF13340"/>
    </source>
</evidence>
<accession>W4M275</accession>
<protein>
    <recommendedName>
        <fullName evidence="1">Insertion element IS402-like domain-containing protein</fullName>
    </recommendedName>
</protein>
<comment type="caution">
    <text evidence="2">The sequence shown here is derived from an EMBL/GenBank/DDBJ whole genome shotgun (WGS) entry which is preliminary data.</text>
</comment>
<sequence>MDTQLETLTSSVVYQHIPTHVCRKDFNRYINPHLKRPKKGPKPKLSLYKIFNYILYVLHTGIQWEQLKINRNELHYTNVYKWHNRWSKDGSYQALFEASILHLHQSDQLDTSVLHGDGSNTVVKKGAWASVTPVISTRKVKKN</sequence>
<name>W4M275_9BACT</name>
<evidence type="ECO:0000313" key="3">
    <source>
        <dbReference type="Proteomes" id="UP000019140"/>
    </source>
</evidence>
<dbReference type="Pfam" id="PF13340">
    <property type="entry name" value="DUF4096"/>
    <property type="match status" value="1"/>
</dbReference>
<dbReference type="AlphaFoldDB" id="W4M275"/>
<reference evidence="2 3" key="1">
    <citation type="journal article" date="2014" name="Nature">
        <title>An environmental bacterial taxon with a large and distinct metabolic repertoire.</title>
        <authorList>
            <person name="Wilson M.C."/>
            <person name="Mori T."/>
            <person name="Ruckert C."/>
            <person name="Uria A.R."/>
            <person name="Helf M.J."/>
            <person name="Takada K."/>
            <person name="Gernert C."/>
            <person name="Steffens U.A."/>
            <person name="Heycke N."/>
            <person name="Schmitt S."/>
            <person name="Rinke C."/>
            <person name="Helfrich E.J."/>
            <person name="Brachmann A.O."/>
            <person name="Gurgui C."/>
            <person name="Wakimoto T."/>
            <person name="Kracht M."/>
            <person name="Crusemann M."/>
            <person name="Hentschel U."/>
            <person name="Abe I."/>
            <person name="Matsunaga S."/>
            <person name="Kalinowski J."/>
            <person name="Takeyama H."/>
            <person name="Piel J."/>
        </authorList>
    </citation>
    <scope>NUCLEOTIDE SEQUENCE [LARGE SCALE GENOMIC DNA]</scope>
    <source>
        <strain evidence="3">TSY2</strain>
    </source>
</reference>
<dbReference type="InterPro" id="IPR025161">
    <property type="entry name" value="IS402-like_dom"/>
</dbReference>
<keyword evidence="3" id="KW-1185">Reference proteome</keyword>
<feature type="domain" description="Insertion element IS402-like" evidence="1">
    <location>
        <begin position="30"/>
        <end position="96"/>
    </location>
</feature>
<dbReference type="HOGENOM" id="CLU_1802558_0_0_7"/>
<organism evidence="2 3">
    <name type="scientific">Candidatus Entotheonella gemina</name>
    <dbReference type="NCBI Taxonomy" id="1429439"/>
    <lineage>
        <taxon>Bacteria</taxon>
        <taxon>Pseudomonadati</taxon>
        <taxon>Nitrospinota/Tectimicrobiota group</taxon>
        <taxon>Candidatus Tectimicrobiota</taxon>
        <taxon>Candidatus Entotheonellia</taxon>
        <taxon>Candidatus Entotheonellales</taxon>
        <taxon>Candidatus Entotheonellaceae</taxon>
        <taxon>Candidatus Entotheonella</taxon>
    </lineage>
</organism>
<proteinExistence type="predicted"/>
<dbReference type="EMBL" id="AZHX01001223">
    <property type="protein sequence ID" value="ETX04439.1"/>
    <property type="molecule type" value="Genomic_DNA"/>
</dbReference>
<evidence type="ECO:0000313" key="2">
    <source>
        <dbReference type="EMBL" id="ETX04439.1"/>
    </source>
</evidence>